<dbReference type="AlphaFoldDB" id="A0A6L6YPZ2"/>
<evidence type="ECO:0000256" key="8">
    <source>
        <dbReference type="ARBA" id="ARBA00022833"/>
    </source>
</evidence>
<evidence type="ECO:0000256" key="9">
    <source>
        <dbReference type="ARBA" id="ARBA00022840"/>
    </source>
</evidence>
<feature type="binding site" evidence="12">
    <location>
        <position position="29"/>
    </location>
    <ligand>
        <name>Zn(2+)</name>
        <dbReference type="ChEBI" id="CHEBI:29105"/>
    </ligand>
</feature>
<dbReference type="HAMAP" id="MF_00041">
    <property type="entry name" value="Cys_tRNA_synth"/>
    <property type="match status" value="1"/>
</dbReference>
<dbReference type="InterPro" id="IPR015273">
    <property type="entry name" value="Cys-tRNA-synt_Ia_DALR"/>
</dbReference>
<feature type="binding site" evidence="12">
    <location>
        <position position="210"/>
    </location>
    <ligand>
        <name>Zn(2+)</name>
        <dbReference type="ChEBI" id="CHEBI:29105"/>
    </ligand>
</feature>
<dbReference type="PRINTS" id="PR00983">
    <property type="entry name" value="TRNASYNTHCYS"/>
</dbReference>
<comment type="similarity">
    <text evidence="2 12">Belongs to the class-I aminoacyl-tRNA synthetase family.</text>
</comment>
<evidence type="ECO:0000256" key="4">
    <source>
        <dbReference type="ARBA" id="ARBA00022490"/>
    </source>
</evidence>
<comment type="subunit">
    <text evidence="3 12">Monomer.</text>
</comment>
<evidence type="ECO:0000259" key="13">
    <source>
        <dbReference type="SMART" id="SM00840"/>
    </source>
</evidence>
<evidence type="ECO:0000256" key="7">
    <source>
        <dbReference type="ARBA" id="ARBA00022741"/>
    </source>
</evidence>
<keyword evidence="9 12" id="KW-0067">ATP-binding</keyword>
<dbReference type="InterPro" id="IPR015803">
    <property type="entry name" value="Cys-tRNA-ligase"/>
</dbReference>
<dbReference type="GO" id="GO:0004817">
    <property type="term" value="F:cysteine-tRNA ligase activity"/>
    <property type="evidence" value="ECO:0007669"/>
    <property type="project" value="UniProtKB-UniRule"/>
</dbReference>
<keyword evidence="7 12" id="KW-0547">Nucleotide-binding</keyword>
<dbReference type="SUPFAM" id="SSF52374">
    <property type="entry name" value="Nucleotidylyl transferase"/>
    <property type="match status" value="1"/>
</dbReference>
<dbReference type="Proteomes" id="UP000472580">
    <property type="component" value="Unassembled WGS sequence"/>
</dbReference>
<evidence type="ECO:0000313" key="15">
    <source>
        <dbReference type="Proteomes" id="UP000472580"/>
    </source>
</evidence>
<evidence type="ECO:0000256" key="11">
    <source>
        <dbReference type="ARBA" id="ARBA00023146"/>
    </source>
</evidence>
<dbReference type="CDD" id="cd00672">
    <property type="entry name" value="CysRS_core"/>
    <property type="match status" value="1"/>
</dbReference>
<dbReference type="InterPro" id="IPR056411">
    <property type="entry name" value="CysS_C"/>
</dbReference>
<keyword evidence="4 12" id="KW-0963">Cytoplasm</keyword>
<dbReference type="InterPro" id="IPR014729">
    <property type="entry name" value="Rossmann-like_a/b/a_fold"/>
</dbReference>
<keyword evidence="6 12" id="KW-0479">Metal-binding</keyword>
<dbReference type="Gene3D" id="3.40.50.620">
    <property type="entry name" value="HUPs"/>
    <property type="match status" value="1"/>
</dbReference>
<accession>A0A6L6YPZ2</accession>
<reference evidence="14 15" key="1">
    <citation type="submission" date="2019-12" db="EMBL/GenBank/DDBJ databases">
        <title>Microbes associate with the intestines of laboratory mice.</title>
        <authorList>
            <person name="Navarre W."/>
            <person name="Wong E."/>
        </authorList>
    </citation>
    <scope>NUCLEOTIDE SEQUENCE [LARGE SCALE GENOMIC DNA]</scope>
    <source>
        <strain evidence="14 15">NM82_D38</strain>
    </source>
</reference>
<comment type="caution">
    <text evidence="14">The sequence shown here is derived from an EMBL/GenBank/DDBJ whole genome shotgun (WGS) entry which is preliminary data.</text>
</comment>
<dbReference type="Gene3D" id="1.20.120.1910">
    <property type="entry name" value="Cysteine-tRNA ligase, C-terminal anti-codon recognition domain"/>
    <property type="match status" value="1"/>
</dbReference>
<keyword evidence="5 12" id="KW-0436">Ligase</keyword>
<dbReference type="InterPro" id="IPR024909">
    <property type="entry name" value="Cys-tRNA/MSH_ligase"/>
</dbReference>
<evidence type="ECO:0000256" key="12">
    <source>
        <dbReference type="HAMAP-Rule" id="MF_00041"/>
    </source>
</evidence>
<keyword evidence="8 12" id="KW-0862">Zinc</keyword>
<proteinExistence type="inferred from homology"/>
<keyword evidence="10 12" id="KW-0648">Protein biosynthesis</keyword>
<dbReference type="FunFam" id="3.40.50.620:FF:000009">
    <property type="entry name" value="Cysteine--tRNA ligase"/>
    <property type="match status" value="1"/>
</dbReference>
<evidence type="ECO:0000313" key="14">
    <source>
        <dbReference type="EMBL" id="MVX57761.1"/>
    </source>
</evidence>
<feature type="short sequence motif" description="'HIGH' region" evidence="12">
    <location>
        <begin position="31"/>
        <end position="41"/>
    </location>
</feature>
<sequence length="468" mass="52591">MALKIYNTLTRKQEPFQSIEPGKVGMYVCGVTVYDDCHIGHGRTFIAFDVIRRWLQASGYDVKFIRNVTDIDDKIIKRAAERGVLPEELAKKYTERMQEDFRNLGCLAPTVEPRATQYIPKMLALIETLEEKGYAYQDKNGDVDYSVRKFAPYGRLSGKKVDELQPGERVQVDAAKKDPLDFALWKSAKPGEPMWDSKWGKGRPGWHIECSAMSCDLLGETFDIHGGGPDLLFPHHENEIAQSEAANGKKFVNTWMHSGPLRVNGEKMSKSLGNFWTIRDAMKETNEHYGEKNGSETLRFFLLKSHYRSPIDFSAALVEDSHAGLMRLYNALKSTAADDQPLDWNEEHAKRFKEAMDEDFNTAGAVAVLFELANAVNATKSSALARQLKELGKVLGILQLDPEVFVKGAVAEVDEAWVESMIQERKEAKAAKNWARADEIRKELSDKGIILEDAPGGVTTWRKGQPSA</sequence>
<keyword evidence="11 12" id="KW-0030">Aminoacyl-tRNA synthetase</keyword>
<dbReference type="EC" id="6.1.1.16" evidence="12"/>
<dbReference type="SUPFAM" id="SSF47323">
    <property type="entry name" value="Anticodon-binding domain of a subclass of class I aminoacyl-tRNA synthetases"/>
    <property type="match status" value="1"/>
</dbReference>
<comment type="cofactor">
    <cofactor evidence="12">
        <name>Zn(2+)</name>
        <dbReference type="ChEBI" id="CHEBI:29105"/>
    </cofactor>
    <text evidence="12">Binds 1 zinc ion per subunit.</text>
</comment>
<dbReference type="NCBIfam" id="TIGR00435">
    <property type="entry name" value="cysS"/>
    <property type="match status" value="1"/>
</dbReference>
<gene>
    <name evidence="12" type="primary">cysS</name>
    <name evidence="14" type="ORF">E5987_11255</name>
</gene>
<evidence type="ECO:0000256" key="10">
    <source>
        <dbReference type="ARBA" id="ARBA00022917"/>
    </source>
</evidence>
<dbReference type="InterPro" id="IPR009080">
    <property type="entry name" value="tRNAsynth_Ia_anticodon-bd"/>
</dbReference>
<dbReference type="InterPro" id="IPR032678">
    <property type="entry name" value="tRNA-synt_1_cat_dom"/>
</dbReference>
<feature type="binding site" evidence="12">
    <location>
        <position position="270"/>
    </location>
    <ligand>
        <name>ATP</name>
        <dbReference type="ChEBI" id="CHEBI:30616"/>
    </ligand>
</feature>
<dbReference type="EMBL" id="WSRP01000045">
    <property type="protein sequence ID" value="MVX57761.1"/>
    <property type="molecule type" value="Genomic_DNA"/>
</dbReference>
<organism evidence="14 15">
    <name type="scientific">Parasutterella muris</name>
    <dbReference type="NCBI Taxonomy" id="2565572"/>
    <lineage>
        <taxon>Bacteria</taxon>
        <taxon>Pseudomonadati</taxon>
        <taxon>Pseudomonadota</taxon>
        <taxon>Betaproteobacteria</taxon>
        <taxon>Burkholderiales</taxon>
        <taxon>Sutterellaceae</taxon>
        <taxon>Parasutterella</taxon>
    </lineage>
</organism>
<dbReference type="OrthoDB" id="9815130at2"/>
<comment type="subcellular location">
    <subcellularLocation>
        <location evidence="1 12">Cytoplasm</location>
    </subcellularLocation>
</comment>
<dbReference type="RefSeq" id="WP_160336177.1">
    <property type="nucleotide sequence ID" value="NZ_WSRP01000045.1"/>
</dbReference>
<dbReference type="SMART" id="SM00840">
    <property type="entry name" value="DALR_2"/>
    <property type="match status" value="1"/>
</dbReference>
<feature type="binding site" evidence="12">
    <location>
        <position position="239"/>
    </location>
    <ligand>
        <name>Zn(2+)</name>
        <dbReference type="ChEBI" id="CHEBI:29105"/>
    </ligand>
</feature>
<evidence type="ECO:0000256" key="2">
    <source>
        <dbReference type="ARBA" id="ARBA00005594"/>
    </source>
</evidence>
<dbReference type="PANTHER" id="PTHR10890:SF3">
    <property type="entry name" value="CYSTEINE--TRNA LIGASE, CYTOPLASMIC"/>
    <property type="match status" value="1"/>
</dbReference>
<dbReference type="PANTHER" id="PTHR10890">
    <property type="entry name" value="CYSTEINYL-TRNA SYNTHETASE"/>
    <property type="match status" value="1"/>
</dbReference>
<dbReference type="Pfam" id="PF23493">
    <property type="entry name" value="CysS_C"/>
    <property type="match status" value="1"/>
</dbReference>
<dbReference type="GO" id="GO:0006423">
    <property type="term" value="P:cysteinyl-tRNA aminoacylation"/>
    <property type="evidence" value="ECO:0007669"/>
    <property type="project" value="UniProtKB-UniRule"/>
</dbReference>
<dbReference type="GO" id="GO:0005524">
    <property type="term" value="F:ATP binding"/>
    <property type="evidence" value="ECO:0007669"/>
    <property type="project" value="UniProtKB-UniRule"/>
</dbReference>
<feature type="domain" description="Cysteinyl-tRNA synthetase class Ia DALR" evidence="13">
    <location>
        <begin position="351"/>
        <end position="406"/>
    </location>
</feature>
<dbReference type="Pfam" id="PF09190">
    <property type="entry name" value="DALR_2"/>
    <property type="match status" value="1"/>
</dbReference>
<protein>
    <recommendedName>
        <fullName evidence="12">Cysteine--tRNA ligase</fullName>
        <ecNumber evidence="12">6.1.1.16</ecNumber>
    </recommendedName>
    <alternativeName>
        <fullName evidence="12">Cysteinyl-tRNA synthetase</fullName>
        <shortName evidence="12">CysRS</shortName>
    </alternativeName>
</protein>
<dbReference type="GO" id="GO:0005829">
    <property type="term" value="C:cytosol"/>
    <property type="evidence" value="ECO:0007669"/>
    <property type="project" value="TreeGrafter"/>
</dbReference>
<name>A0A6L6YPZ2_9BURK</name>
<dbReference type="CDD" id="cd07963">
    <property type="entry name" value="Anticodon_Ia_Cys"/>
    <property type="match status" value="1"/>
</dbReference>
<feature type="short sequence motif" description="'KMSKS' region" evidence="12">
    <location>
        <begin position="267"/>
        <end position="271"/>
    </location>
</feature>
<dbReference type="Pfam" id="PF01406">
    <property type="entry name" value="tRNA-synt_1e"/>
    <property type="match status" value="1"/>
</dbReference>
<feature type="binding site" evidence="12">
    <location>
        <position position="235"/>
    </location>
    <ligand>
        <name>Zn(2+)</name>
        <dbReference type="ChEBI" id="CHEBI:29105"/>
    </ligand>
</feature>
<evidence type="ECO:0000256" key="5">
    <source>
        <dbReference type="ARBA" id="ARBA00022598"/>
    </source>
</evidence>
<evidence type="ECO:0000256" key="3">
    <source>
        <dbReference type="ARBA" id="ARBA00011245"/>
    </source>
</evidence>
<evidence type="ECO:0000256" key="1">
    <source>
        <dbReference type="ARBA" id="ARBA00004496"/>
    </source>
</evidence>
<keyword evidence="15" id="KW-1185">Reference proteome</keyword>
<dbReference type="GO" id="GO:0008270">
    <property type="term" value="F:zinc ion binding"/>
    <property type="evidence" value="ECO:0007669"/>
    <property type="project" value="UniProtKB-UniRule"/>
</dbReference>
<evidence type="ECO:0000256" key="6">
    <source>
        <dbReference type="ARBA" id="ARBA00022723"/>
    </source>
</evidence>
<comment type="catalytic activity">
    <reaction evidence="12">
        <text>tRNA(Cys) + L-cysteine + ATP = L-cysteinyl-tRNA(Cys) + AMP + diphosphate</text>
        <dbReference type="Rhea" id="RHEA:17773"/>
        <dbReference type="Rhea" id="RHEA-COMP:9661"/>
        <dbReference type="Rhea" id="RHEA-COMP:9679"/>
        <dbReference type="ChEBI" id="CHEBI:30616"/>
        <dbReference type="ChEBI" id="CHEBI:33019"/>
        <dbReference type="ChEBI" id="CHEBI:35235"/>
        <dbReference type="ChEBI" id="CHEBI:78442"/>
        <dbReference type="ChEBI" id="CHEBI:78517"/>
        <dbReference type="ChEBI" id="CHEBI:456215"/>
        <dbReference type="EC" id="6.1.1.16"/>
    </reaction>
</comment>